<sequence length="161" mass="16187">MSSGSARNRTSGVLAQQARPADGLTCAKTKPARTAAGCTVSLLSADAHEGSKGIDAAGDASGRQRSLLWSYAPTVVWFAAVNRGCGLRPCGPRTEMRGEAARSAVGDAPRGALGRPGSALLARREPQGSVCCTGVGPKRALAPARGGAPMCVGMRAGPSAE</sequence>
<organism evidence="2 3">
    <name type="scientific">Ceriporiopsis subvermispora (strain B)</name>
    <name type="common">White-rot fungus</name>
    <name type="synonym">Gelatoporia subvermispora</name>
    <dbReference type="NCBI Taxonomy" id="914234"/>
    <lineage>
        <taxon>Eukaryota</taxon>
        <taxon>Fungi</taxon>
        <taxon>Dikarya</taxon>
        <taxon>Basidiomycota</taxon>
        <taxon>Agaricomycotina</taxon>
        <taxon>Agaricomycetes</taxon>
        <taxon>Polyporales</taxon>
        <taxon>Gelatoporiaceae</taxon>
        <taxon>Gelatoporia</taxon>
    </lineage>
</organism>
<evidence type="ECO:0000313" key="3">
    <source>
        <dbReference type="Proteomes" id="UP000016930"/>
    </source>
</evidence>
<dbReference type="AlphaFoldDB" id="M2PNV3"/>
<dbReference type="EMBL" id="KB445795">
    <property type="protein sequence ID" value="EMD38124.1"/>
    <property type="molecule type" value="Genomic_DNA"/>
</dbReference>
<keyword evidence="3" id="KW-1185">Reference proteome</keyword>
<evidence type="ECO:0000256" key="1">
    <source>
        <dbReference type="SAM" id="MobiDB-lite"/>
    </source>
</evidence>
<dbReference type="Proteomes" id="UP000016930">
    <property type="component" value="Unassembled WGS sequence"/>
</dbReference>
<dbReference type="HOGENOM" id="CLU_1643480_0_0_1"/>
<evidence type="ECO:0000313" key="2">
    <source>
        <dbReference type="EMBL" id="EMD38124.1"/>
    </source>
</evidence>
<reference evidence="2 3" key="1">
    <citation type="journal article" date="2012" name="Proc. Natl. Acad. Sci. U.S.A.">
        <title>Comparative genomics of Ceriporiopsis subvermispora and Phanerochaete chrysosporium provide insight into selective ligninolysis.</title>
        <authorList>
            <person name="Fernandez-Fueyo E."/>
            <person name="Ruiz-Duenas F.J."/>
            <person name="Ferreira P."/>
            <person name="Floudas D."/>
            <person name="Hibbett D.S."/>
            <person name="Canessa P."/>
            <person name="Larrondo L.F."/>
            <person name="James T.Y."/>
            <person name="Seelenfreund D."/>
            <person name="Lobos S."/>
            <person name="Polanco R."/>
            <person name="Tello M."/>
            <person name="Honda Y."/>
            <person name="Watanabe T."/>
            <person name="Watanabe T."/>
            <person name="Ryu J.S."/>
            <person name="Kubicek C.P."/>
            <person name="Schmoll M."/>
            <person name="Gaskell J."/>
            <person name="Hammel K.E."/>
            <person name="St John F.J."/>
            <person name="Vanden Wymelenberg A."/>
            <person name="Sabat G."/>
            <person name="Splinter BonDurant S."/>
            <person name="Syed K."/>
            <person name="Yadav J.S."/>
            <person name="Doddapaneni H."/>
            <person name="Subramanian V."/>
            <person name="Lavin J.L."/>
            <person name="Oguiza J.A."/>
            <person name="Perez G."/>
            <person name="Pisabarro A.G."/>
            <person name="Ramirez L."/>
            <person name="Santoyo F."/>
            <person name="Master E."/>
            <person name="Coutinho P.M."/>
            <person name="Henrissat B."/>
            <person name="Lombard V."/>
            <person name="Magnuson J.K."/>
            <person name="Kuees U."/>
            <person name="Hori C."/>
            <person name="Igarashi K."/>
            <person name="Samejima M."/>
            <person name="Held B.W."/>
            <person name="Barry K.W."/>
            <person name="LaButti K.M."/>
            <person name="Lapidus A."/>
            <person name="Lindquist E.A."/>
            <person name="Lucas S.M."/>
            <person name="Riley R."/>
            <person name="Salamov A.A."/>
            <person name="Hoffmeister D."/>
            <person name="Schwenk D."/>
            <person name="Hadar Y."/>
            <person name="Yarden O."/>
            <person name="de Vries R.P."/>
            <person name="Wiebenga A."/>
            <person name="Stenlid J."/>
            <person name="Eastwood D."/>
            <person name="Grigoriev I.V."/>
            <person name="Berka R.M."/>
            <person name="Blanchette R.A."/>
            <person name="Kersten P."/>
            <person name="Martinez A.T."/>
            <person name="Vicuna R."/>
            <person name="Cullen D."/>
        </authorList>
    </citation>
    <scope>NUCLEOTIDE SEQUENCE [LARGE SCALE GENOMIC DNA]</scope>
    <source>
        <strain evidence="2 3">B</strain>
    </source>
</reference>
<name>M2PNV3_CERS8</name>
<feature type="compositionally biased region" description="Polar residues" evidence="1">
    <location>
        <begin position="1"/>
        <end position="14"/>
    </location>
</feature>
<gene>
    <name evidence="2" type="ORF">CERSUDRAFT_82363</name>
</gene>
<proteinExistence type="predicted"/>
<feature type="region of interest" description="Disordered" evidence="1">
    <location>
        <begin position="1"/>
        <end position="21"/>
    </location>
</feature>
<accession>M2PNV3</accession>
<protein>
    <submittedName>
        <fullName evidence="2">Uncharacterized protein</fullName>
    </submittedName>
</protein>